<dbReference type="EMBL" id="CP042306">
    <property type="protein sequence ID" value="QDZ06785.1"/>
    <property type="molecule type" value="Genomic_DNA"/>
</dbReference>
<reference evidence="3 4" key="1">
    <citation type="submission" date="2019-07" db="EMBL/GenBank/DDBJ databases">
        <title>Full genome sequence of Sphingomonas sp. 4R-6-7(HKS19).</title>
        <authorList>
            <person name="Im W.-T."/>
        </authorList>
    </citation>
    <scope>NUCLEOTIDE SEQUENCE [LARGE SCALE GENOMIC DNA]</scope>
    <source>
        <strain evidence="3 4">HKS19</strain>
    </source>
</reference>
<keyword evidence="1" id="KW-0812">Transmembrane</keyword>
<dbReference type="Gene3D" id="2.30.30.240">
    <property type="entry name" value="PRC-barrel domain"/>
    <property type="match status" value="1"/>
</dbReference>
<dbReference type="InterPro" id="IPR011033">
    <property type="entry name" value="PRC_barrel-like_sf"/>
</dbReference>
<keyword evidence="1" id="KW-0472">Membrane</keyword>
<proteinExistence type="predicted"/>
<keyword evidence="1" id="KW-1133">Transmembrane helix</keyword>
<dbReference type="InterPro" id="IPR027275">
    <property type="entry name" value="PRC-brl_dom"/>
</dbReference>
<dbReference type="RefSeq" id="WP_146569869.1">
    <property type="nucleotide sequence ID" value="NZ_CP042306.1"/>
</dbReference>
<evidence type="ECO:0000256" key="1">
    <source>
        <dbReference type="SAM" id="Phobius"/>
    </source>
</evidence>
<name>A0A5B8LG87_9SPHN</name>
<dbReference type="AlphaFoldDB" id="A0A5B8LG87"/>
<keyword evidence="4" id="KW-1185">Reference proteome</keyword>
<feature type="transmembrane region" description="Helical" evidence="1">
    <location>
        <begin position="30"/>
        <end position="49"/>
    </location>
</feature>
<dbReference type="Proteomes" id="UP000315673">
    <property type="component" value="Chromosome"/>
</dbReference>
<evidence type="ECO:0000313" key="3">
    <source>
        <dbReference type="EMBL" id="QDZ06785.1"/>
    </source>
</evidence>
<sequence>MVDLAGWLALAATSIAAVMTAANLGPRVTGWGFVIFTVGAAAWIAIGLATHQSQLLYSNCFLAVVDLIGIWRWLGSRARISDAAAGEVRRSHEPAVETLFSAARLDNLPVYSPAGNVIARAVDALITCRGGSIAYFIVRTGGVGGVGEALRRLPWDEANVADTGIRTRLDDAAIQRLPEAEPDSATAQTD</sequence>
<feature type="transmembrane region" description="Helical" evidence="1">
    <location>
        <begin position="56"/>
        <end position="74"/>
    </location>
</feature>
<dbReference type="KEGG" id="spai:FPZ24_04255"/>
<dbReference type="SUPFAM" id="SSF50346">
    <property type="entry name" value="PRC-barrel domain"/>
    <property type="match status" value="1"/>
</dbReference>
<gene>
    <name evidence="3" type="ORF">FPZ24_04255</name>
</gene>
<evidence type="ECO:0000259" key="2">
    <source>
        <dbReference type="Pfam" id="PF05239"/>
    </source>
</evidence>
<dbReference type="Pfam" id="PF05239">
    <property type="entry name" value="PRC"/>
    <property type="match status" value="1"/>
</dbReference>
<evidence type="ECO:0000313" key="4">
    <source>
        <dbReference type="Proteomes" id="UP000315673"/>
    </source>
</evidence>
<accession>A0A5B8LG87</accession>
<feature type="domain" description="PRC-barrel" evidence="2">
    <location>
        <begin position="98"/>
        <end position="163"/>
    </location>
</feature>
<organism evidence="3 4">
    <name type="scientific">Sphingomonas panacisoli</name>
    <dbReference type="NCBI Taxonomy" id="1813879"/>
    <lineage>
        <taxon>Bacteria</taxon>
        <taxon>Pseudomonadati</taxon>
        <taxon>Pseudomonadota</taxon>
        <taxon>Alphaproteobacteria</taxon>
        <taxon>Sphingomonadales</taxon>
        <taxon>Sphingomonadaceae</taxon>
        <taxon>Sphingomonas</taxon>
    </lineage>
</organism>
<dbReference type="OrthoDB" id="7619970at2"/>
<protein>
    <submittedName>
        <fullName evidence="3">PRC-barrel domain containing protein</fullName>
    </submittedName>
</protein>